<evidence type="ECO:0000313" key="4">
    <source>
        <dbReference type="Proteomes" id="UP000253273"/>
    </source>
</evidence>
<evidence type="ECO:0000313" key="1">
    <source>
        <dbReference type="EMBL" id="AXG07391.1"/>
    </source>
</evidence>
<evidence type="ECO:0000313" key="3">
    <source>
        <dbReference type="Proteomes" id="UP000252985"/>
    </source>
</evidence>
<gene>
    <name evidence="2" type="ORF">DU484_13665</name>
    <name evidence="1" type="ORF">DU500_13690</name>
</gene>
<accession>A0A345EF35</accession>
<evidence type="ECO:0008006" key="5">
    <source>
        <dbReference type="Google" id="ProtNLM"/>
    </source>
</evidence>
<dbReference type="OrthoDB" id="169463at2157"/>
<reference evidence="1 4" key="2">
    <citation type="submission" date="2018-07" db="EMBL/GenBank/DDBJ databases">
        <title>Genome sequences of Haloplanus sp. CBA1113.</title>
        <authorList>
            <person name="Kim Y.B."/>
            <person name="Roh S.W."/>
        </authorList>
    </citation>
    <scope>NUCLEOTIDE SEQUENCE [LARGE SCALE GENOMIC DNA]</scope>
    <source>
        <strain evidence="1 4">CBA1113</strain>
    </source>
</reference>
<protein>
    <recommendedName>
        <fullName evidence="5">MBL fold metallo-hydrolase</fullName>
    </recommendedName>
</protein>
<dbReference type="SUPFAM" id="SSF56281">
    <property type="entry name" value="Metallo-hydrolase/oxidoreductase"/>
    <property type="match status" value="1"/>
</dbReference>
<accession>A0A345E5B9</accession>
<name>A0A345EF35_9EURY</name>
<dbReference type="AlphaFoldDB" id="A0A345EF35"/>
<dbReference type="KEGG" id="haq:DU484_13665"/>
<dbReference type="KEGG" id="haj:DU500_13690"/>
<dbReference type="GeneID" id="37288045"/>
<sequence length="225" mass="24352">MPLKGGRAALREIDRWDGGVGWIAYPDERMQRASHALDTDEGVWVVDPVDAPGVDDLLAELGAVAGVVLCLDRHKRDAAAVARRHDVPVSIPEWMDGVASKLDAPVERVGHQLGETDYRVRRVRDASLPPWQEAALYDGETLLVAEAVGTASFFCAGDERLGVHPMLRPIPPRGALGDLTPERILVGHGEGVFDDATAALRDALDGARRRLPAAYAKMVREMVVG</sequence>
<keyword evidence="4" id="KW-1185">Reference proteome</keyword>
<reference evidence="2 3" key="1">
    <citation type="submission" date="2018-07" db="EMBL/GenBank/DDBJ databases">
        <title>Genome sequences of Haloplanus sp. CBA1112.</title>
        <authorList>
            <person name="Kim Y.B."/>
            <person name="Roh S.W."/>
        </authorList>
    </citation>
    <scope>NUCLEOTIDE SEQUENCE [LARGE SCALE GENOMIC DNA]</scope>
    <source>
        <strain evidence="2 3">CBA1112</strain>
    </source>
</reference>
<dbReference type="EMBL" id="CP031150">
    <property type="protein sequence ID" value="AXG07391.1"/>
    <property type="molecule type" value="Genomic_DNA"/>
</dbReference>
<proteinExistence type="predicted"/>
<organism evidence="2 3">
    <name type="scientific">Haloplanus rubicundus</name>
    <dbReference type="NCBI Taxonomy" id="1547898"/>
    <lineage>
        <taxon>Archaea</taxon>
        <taxon>Methanobacteriati</taxon>
        <taxon>Methanobacteriota</taxon>
        <taxon>Stenosarchaea group</taxon>
        <taxon>Halobacteria</taxon>
        <taxon>Halobacteriales</taxon>
        <taxon>Haloferacaceae</taxon>
        <taxon>Haloplanus</taxon>
    </lineage>
</organism>
<dbReference type="InterPro" id="IPR036866">
    <property type="entry name" value="RibonucZ/Hydroxyglut_hydro"/>
</dbReference>
<dbReference type="Proteomes" id="UP000253273">
    <property type="component" value="Chromosome"/>
</dbReference>
<dbReference type="Proteomes" id="UP000252985">
    <property type="component" value="Chromosome"/>
</dbReference>
<evidence type="ECO:0000313" key="2">
    <source>
        <dbReference type="EMBL" id="AXG10807.1"/>
    </source>
</evidence>
<dbReference type="Gene3D" id="3.60.15.10">
    <property type="entry name" value="Ribonuclease Z/Hydroxyacylglutathione hydrolase-like"/>
    <property type="match status" value="1"/>
</dbReference>
<dbReference type="RefSeq" id="WP_114586520.1">
    <property type="nucleotide sequence ID" value="NZ_CP031148.1"/>
</dbReference>
<dbReference type="EMBL" id="CP031148">
    <property type="protein sequence ID" value="AXG10807.1"/>
    <property type="molecule type" value="Genomic_DNA"/>
</dbReference>